<evidence type="ECO:0000313" key="1">
    <source>
        <dbReference type="EMBL" id="VDL84783.1"/>
    </source>
</evidence>
<keyword evidence="2" id="KW-1185">Reference proteome</keyword>
<gene>
    <name evidence="1" type="ORF">NBR_LOCUS21045</name>
</gene>
<reference evidence="1 2" key="2">
    <citation type="submission" date="2018-11" db="EMBL/GenBank/DDBJ databases">
        <authorList>
            <consortium name="Pathogen Informatics"/>
        </authorList>
    </citation>
    <scope>NUCLEOTIDE SEQUENCE [LARGE SCALE GENOMIC DNA]</scope>
</reference>
<dbReference type="AlphaFoldDB" id="A0A0N4YUX2"/>
<proteinExistence type="predicted"/>
<protein>
    <submittedName>
        <fullName evidence="3">Hydroxymethylglutaryl-CoA lyase</fullName>
    </submittedName>
</protein>
<accession>A0A0N4YUX2</accession>
<dbReference type="WBParaSite" id="NBR_0002104401-mRNA-1">
    <property type="protein sequence ID" value="NBR_0002104401-mRNA-1"/>
    <property type="gene ID" value="NBR_0002104401"/>
</dbReference>
<sequence>MQSSGTPSVDGTEADAIEQGLRRLGIKGGAPSYIHGPGCTQSACAADCEAMNTVKLLMEKVNDFWEQFSEKNPDFFTECVNKIFN</sequence>
<reference evidence="3" key="1">
    <citation type="submission" date="2017-02" db="UniProtKB">
        <authorList>
            <consortium name="WormBaseParasite"/>
        </authorList>
    </citation>
    <scope>IDENTIFICATION</scope>
</reference>
<evidence type="ECO:0000313" key="2">
    <source>
        <dbReference type="Proteomes" id="UP000271162"/>
    </source>
</evidence>
<evidence type="ECO:0000313" key="3">
    <source>
        <dbReference type="WBParaSite" id="NBR_0002104401-mRNA-1"/>
    </source>
</evidence>
<dbReference type="EMBL" id="UYSL01025836">
    <property type="protein sequence ID" value="VDL84783.1"/>
    <property type="molecule type" value="Genomic_DNA"/>
</dbReference>
<dbReference type="Proteomes" id="UP000271162">
    <property type="component" value="Unassembled WGS sequence"/>
</dbReference>
<organism evidence="3">
    <name type="scientific">Nippostrongylus brasiliensis</name>
    <name type="common">Rat hookworm</name>
    <dbReference type="NCBI Taxonomy" id="27835"/>
    <lineage>
        <taxon>Eukaryota</taxon>
        <taxon>Metazoa</taxon>
        <taxon>Ecdysozoa</taxon>
        <taxon>Nematoda</taxon>
        <taxon>Chromadorea</taxon>
        <taxon>Rhabditida</taxon>
        <taxon>Rhabditina</taxon>
        <taxon>Rhabditomorpha</taxon>
        <taxon>Strongyloidea</taxon>
        <taxon>Heligmosomidae</taxon>
        <taxon>Nippostrongylus</taxon>
    </lineage>
</organism>
<name>A0A0N4YUX2_NIPBR</name>